<organism evidence="2">
    <name type="scientific">Mesocestoides corti</name>
    <name type="common">Flatworm</name>
    <dbReference type="NCBI Taxonomy" id="53468"/>
    <lineage>
        <taxon>Eukaryota</taxon>
        <taxon>Metazoa</taxon>
        <taxon>Spiralia</taxon>
        <taxon>Lophotrochozoa</taxon>
        <taxon>Platyhelminthes</taxon>
        <taxon>Cestoda</taxon>
        <taxon>Eucestoda</taxon>
        <taxon>Cyclophyllidea</taxon>
        <taxon>Mesocestoididae</taxon>
        <taxon>Mesocestoides</taxon>
    </lineage>
</organism>
<protein>
    <submittedName>
        <fullName evidence="2">Uncharacterized protein</fullName>
    </submittedName>
</protein>
<evidence type="ECO:0000313" key="2">
    <source>
        <dbReference type="WBParaSite" id="MCU_007760-RA"/>
    </source>
</evidence>
<sequence length="143" mass="15565">MGCSSAIFVEIVLTPSRSVLALSDAVIFQLGNVTNQVQFMIQKHLVKMWTSPTNCNSPPVGVFELRNPHQRAIRVCAEAIITSEDLWLSSPLSRGKKGHERQLLLIQALRYPRGNVAVTEVEEGGSGGGGSSTNFTSEQLELN</sequence>
<feature type="compositionally biased region" description="Polar residues" evidence="1">
    <location>
        <begin position="133"/>
        <end position="143"/>
    </location>
</feature>
<name>A0A5K3FER1_MESCO</name>
<dbReference type="AlphaFoldDB" id="A0A5K3FER1"/>
<dbReference type="WBParaSite" id="MCU_007760-RA">
    <property type="protein sequence ID" value="MCU_007760-RA"/>
    <property type="gene ID" value="MCU_007760"/>
</dbReference>
<proteinExistence type="predicted"/>
<reference evidence="2" key="1">
    <citation type="submission" date="2019-11" db="UniProtKB">
        <authorList>
            <consortium name="WormBaseParasite"/>
        </authorList>
    </citation>
    <scope>IDENTIFICATION</scope>
</reference>
<feature type="region of interest" description="Disordered" evidence="1">
    <location>
        <begin position="121"/>
        <end position="143"/>
    </location>
</feature>
<accession>A0A5K3FER1</accession>
<evidence type="ECO:0000256" key="1">
    <source>
        <dbReference type="SAM" id="MobiDB-lite"/>
    </source>
</evidence>